<dbReference type="InterPro" id="IPR008266">
    <property type="entry name" value="Tyr_kinase_AS"/>
</dbReference>
<evidence type="ECO:0000313" key="17">
    <source>
        <dbReference type="EMBL" id="CBY11964.1"/>
    </source>
</evidence>
<dbReference type="GO" id="GO:0043235">
    <property type="term" value="C:receptor complex"/>
    <property type="evidence" value="ECO:0007669"/>
    <property type="project" value="TreeGrafter"/>
</dbReference>
<evidence type="ECO:0000256" key="1">
    <source>
        <dbReference type="ARBA" id="ARBA00004308"/>
    </source>
</evidence>
<keyword evidence="4 11" id="KW-0547">Nucleotide-binding</keyword>
<feature type="domain" description="Protein kinase" evidence="16">
    <location>
        <begin position="363"/>
        <end position="633"/>
    </location>
</feature>
<dbReference type="PROSITE" id="PS50011">
    <property type="entry name" value="PROTEIN_KINASE_DOM"/>
    <property type="match status" value="1"/>
</dbReference>
<keyword evidence="15" id="KW-1133">Transmembrane helix</keyword>
<comment type="subcellular location">
    <subcellularLocation>
        <location evidence="1">Endomembrane system</location>
    </subcellularLocation>
    <subcellularLocation>
        <location evidence="2">Membrane</location>
        <topology evidence="2">Single-pass type I membrane protein</topology>
    </subcellularLocation>
</comment>
<dbReference type="InterPro" id="IPR017441">
    <property type="entry name" value="Protein_kinase_ATP_BS"/>
</dbReference>
<feature type="binding site" evidence="12">
    <location>
        <position position="513"/>
    </location>
    <ligand>
        <name>Mg(2+)</name>
        <dbReference type="ChEBI" id="CHEBI:18420"/>
    </ligand>
</feature>
<evidence type="ECO:0000256" key="7">
    <source>
        <dbReference type="ARBA" id="ARBA00023136"/>
    </source>
</evidence>
<evidence type="ECO:0000256" key="15">
    <source>
        <dbReference type="SAM" id="Phobius"/>
    </source>
</evidence>
<dbReference type="PANTHER" id="PTHR24416">
    <property type="entry name" value="TYROSINE-PROTEIN KINASE RECEPTOR"/>
    <property type="match status" value="1"/>
</dbReference>
<dbReference type="Proteomes" id="UP000001307">
    <property type="component" value="Unassembled WGS sequence"/>
</dbReference>
<keyword evidence="15" id="KW-0812">Transmembrane</keyword>
<evidence type="ECO:0000313" key="18">
    <source>
        <dbReference type="Proteomes" id="UP000001307"/>
    </source>
</evidence>
<dbReference type="GO" id="GO:0050793">
    <property type="term" value="P:regulation of developmental process"/>
    <property type="evidence" value="ECO:0007669"/>
    <property type="project" value="UniProtKB-ARBA"/>
</dbReference>
<keyword evidence="6 11" id="KW-0067">ATP-binding</keyword>
<keyword evidence="5" id="KW-0418">Kinase</keyword>
<evidence type="ECO:0000256" key="8">
    <source>
        <dbReference type="ARBA" id="ARBA00023137"/>
    </source>
</evidence>
<dbReference type="PRINTS" id="PR00109">
    <property type="entry name" value="TYRKINASE"/>
</dbReference>
<dbReference type="GO" id="GO:0007169">
    <property type="term" value="P:cell surface receptor protein tyrosine kinase signaling pathway"/>
    <property type="evidence" value="ECO:0007669"/>
    <property type="project" value="TreeGrafter"/>
</dbReference>
<dbReference type="InterPro" id="IPR020635">
    <property type="entry name" value="Tyr_kinase_cat_dom"/>
</dbReference>
<evidence type="ECO:0000256" key="11">
    <source>
        <dbReference type="PIRSR" id="PIRSR000615-2"/>
    </source>
</evidence>
<evidence type="ECO:0000256" key="6">
    <source>
        <dbReference type="ARBA" id="ARBA00022840"/>
    </source>
</evidence>
<evidence type="ECO:0000256" key="12">
    <source>
        <dbReference type="PIRSR" id="PIRSR000615-3"/>
    </source>
</evidence>
<dbReference type="Gene3D" id="3.30.200.20">
    <property type="entry name" value="Phosphorylase Kinase, domain 1"/>
    <property type="match status" value="1"/>
</dbReference>
<reference evidence="17" key="1">
    <citation type="journal article" date="2010" name="Science">
        <title>Plasticity of animal genome architecture unmasked by rapid evolution of a pelagic tunicate.</title>
        <authorList>
            <person name="Denoeud F."/>
            <person name="Henriet S."/>
            <person name="Mungpakdee S."/>
            <person name="Aury J.M."/>
            <person name="Da Silva C."/>
            <person name="Brinkmann H."/>
            <person name="Mikhaleva J."/>
            <person name="Olsen L.C."/>
            <person name="Jubin C."/>
            <person name="Canestro C."/>
            <person name="Bouquet J.M."/>
            <person name="Danks G."/>
            <person name="Poulain J."/>
            <person name="Campsteijn C."/>
            <person name="Adamski M."/>
            <person name="Cross I."/>
            <person name="Yadetie F."/>
            <person name="Muffato M."/>
            <person name="Louis A."/>
            <person name="Butcher S."/>
            <person name="Tsagkogeorga G."/>
            <person name="Konrad A."/>
            <person name="Singh S."/>
            <person name="Jensen M.F."/>
            <person name="Cong E.H."/>
            <person name="Eikeseth-Otteraa H."/>
            <person name="Noel B."/>
            <person name="Anthouard V."/>
            <person name="Porcel B.M."/>
            <person name="Kachouri-Lafond R."/>
            <person name="Nishino A."/>
            <person name="Ugolini M."/>
            <person name="Chourrout P."/>
            <person name="Nishida H."/>
            <person name="Aasland R."/>
            <person name="Huzurbazar S."/>
            <person name="Westhof E."/>
            <person name="Delsuc F."/>
            <person name="Lehrach H."/>
            <person name="Reinhardt R."/>
            <person name="Weissenbach J."/>
            <person name="Roy S.W."/>
            <person name="Artiguenave F."/>
            <person name="Postlethwait J.H."/>
            <person name="Manak J.R."/>
            <person name="Thompson E.M."/>
            <person name="Jaillon O."/>
            <person name="Du Pasquier L."/>
            <person name="Boudinot P."/>
            <person name="Liberles D.A."/>
            <person name="Volff J.N."/>
            <person name="Philippe H."/>
            <person name="Lenhard B."/>
            <person name="Roest Crollius H."/>
            <person name="Wincker P."/>
            <person name="Chourrout D."/>
        </authorList>
    </citation>
    <scope>NUCLEOTIDE SEQUENCE [LARGE SCALE GENOMIC DNA]</scope>
</reference>
<evidence type="ECO:0000256" key="4">
    <source>
        <dbReference type="ARBA" id="ARBA00022741"/>
    </source>
</evidence>
<feature type="compositionally biased region" description="Pro residues" evidence="14">
    <location>
        <begin position="679"/>
        <end position="690"/>
    </location>
</feature>
<feature type="region of interest" description="Disordered" evidence="14">
    <location>
        <begin position="640"/>
        <end position="707"/>
    </location>
</feature>
<accession>E4XQ78</accession>
<dbReference type="GO" id="GO:0030182">
    <property type="term" value="P:neuron differentiation"/>
    <property type="evidence" value="ECO:0007669"/>
    <property type="project" value="UniProtKB-ARBA"/>
</dbReference>
<dbReference type="SUPFAM" id="SSF56112">
    <property type="entry name" value="Protein kinase-like (PK-like)"/>
    <property type="match status" value="1"/>
</dbReference>
<dbReference type="InParanoid" id="E4XQ78"/>
<feature type="active site" description="Proton acceptor" evidence="10">
    <location>
        <position position="491"/>
    </location>
</feature>
<name>E4XQ78_OIKDI</name>
<keyword evidence="18" id="KW-1185">Reference proteome</keyword>
<dbReference type="PANTHER" id="PTHR24416:SF617">
    <property type="entry name" value="RET ONCOGENE, ISOFORM A"/>
    <property type="match status" value="1"/>
</dbReference>
<feature type="binding site" evidence="11">
    <location>
        <position position="495"/>
    </location>
    <ligand>
        <name>ATP</name>
        <dbReference type="ChEBI" id="CHEBI:30616"/>
    </ligand>
</feature>
<evidence type="ECO:0000256" key="3">
    <source>
        <dbReference type="ARBA" id="ARBA00022679"/>
    </source>
</evidence>
<evidence type="ECO:0000256" key="9">
    <source>
        <dbReference type="ARBA" id="ARBA00051243"/>
    </source>
</evidence>
<dbReference type="OrthoDB" id="3256376at2759"/>
<gene>
    <name evidence="17" type="ORF">GSOID_T00017376001</name>
</gene>
<evidence type="ECO:0000256" key="14">
    <source>
        <dbReference type="SAM" id="MobiDB-lite"/>
    </source>
</evidence>
<feature type="transmembrane region" description="Helical" evidence="15">
    <location>
        <begin position="280"/>
        <end position="307"/>
    </location>
</feature>
<dbReference type="PROSITE" id="PS00109">
    <property type="entry name" value="PROTEIN_KINASE_TYR"/>
    <property type="match status" value="1"/>
</dbReference>
<keyword evidence="3" id="KW-0808">Transferase</keyword>
<keyword evidence="12" id="KW-0460">Magnesium</keyword>
<dbReference type="EMBL" id="FN653101">
    <property type="protein sequence ID" value="CBY11964.1"/>
    <property type="molecule type" value="Genomic_DNA"/>
</dbReference>
<organism evidence="17">
    <name type="scientific">Oikopleura dioica</name>
    <name type="common">Tunicate</name>
    <dbReference type="NCBI Taxonomy" id="34765"/>
    <lineage>
        <taxon>Eukaryota</taxon>
        <taxon>Metazoa</taxon>
        <taxon>Chordata</taxon>
        <taxon>Tunicata</taxon>
        <taxon>Appendicularia</taxon>
        <taxon>Copelata</taxon>
        <taxon>Oikopleuridae</taxon>
        <taxon>Oikopleura</taxon>
    </lineage>
</organism>
<evidence type="ECO:0000259" key="16">
    <source>
        <dbReference type="PROSITE" id="PS50011"/>
    </source>
</evidence>
<evidence type="ECO:0000256" key="13">
    <source>
        <dbReference type="PROSITE-ProRule" id="PRU10141"/>
    </source>
</evidence>
<protein>
    <recommendedName>
        <fullName evidence="16">Protein kinase domain-containing protein</fullName>
    </recommendedName>
</protein>
<dbReference type="FunFam" id="1.10.510.10:FF:001512">
    <property type="entry name" value="Receptor tyrosine-protein kinase erbB-2"/>
    <property type="match status" value="1"/>
</dbReference>
<dbReference type="GO" id="GO:0005524">
    <property type="term" value="F:ATP binding"/>
    <property type="evidence" value="ECO:0007669"/>
    <property type="project" value="UniProtKB-UniRule"/>
</dbReference>
<dbReference type="GO" id="GO:0005886">
    <property type="term" value="C:plasma membrane"/>
    <property type="evidence" value="ECO:0007669"/>
    <property type="project" value="TreeGrafter"/>
</dbReference>
<dbReference type="SMART" id="SM00219">
    <property type="entry name" value="TyrKc"/>
    <property type="match status" value="1"/>
</dbReference>
<dbReference type="InterPro" id="IPR001245">
    <property type="entry name" value="Ser-Thr/Tyr_kinase_cat_dom"/>
</dbReference>
<evidence type="ECO:0000256" key="2">
    <source>
        <dbReference type="ARBA" id="ARBA00004479"/>
    </source>
</evidence>
<dbReference type="Gene3D" id="1.10.510.10">
    <property type="entry name" value="Transferase(Phosphotransferase) domain 1"/>
    <property type="match status" value="1"/>
</dbReference>
<dbReference type="InterPro" id="IPR011009">
    <property type="entry name" value="Kinase-like_dom_sf"/>
</dbReference>
<dbReference type="AlphaFoldDB" id="E4XQ78"/>
<comment type="catalytic activity">
    <reaction evidence="9">
        <text>L-tyrosyl-[protein] + ATP = O-phospho-L-tyrosyl-[protein] + ADP + H(+)</text>
        <dbReference type="Rhea" id="RHEA:10596"/>
        <dbReference type="Rhea" id="RHEA-COMP:10136"/>
        <dbReference type="Rhea" id="RHEA-COMP:20101"/>
        <dbReference type="ChEBI" id="CHEBI:15378"/>
        <dbReference type="ChEBI" id="CHEBI:30616"/>
        <dbReference type="ChEBI" id="CHEBI:46858"/>
        <dbReference type="ChEBI" id="CHEBI:61978"/>
        <dbReference type="ChEBI" id="CHEBI:456216"/>
        <dbReference type="EC" id="2.7.10.1"/>
    </reaction>
</comment>
<feature type="binding site" evidence="12">
    <location>
        <position position="496"/>
    </location>
    <ligand>
        <name>Mg(2+)</name>
        <dbReference type="ChEBI" id="CHEBI:18420"/>
    </ligand>
</feature>
<dbReference type="Pfam" id="PF07714">
    <property type="entry name" value="PK_Tyr_Ser-Thr"/>
    <property type="match status" value="1"/>
</dbReference>
<proteinExistence type="predicted"/>
<dbReference type="InterPro" id="IPR050122">
    <property type="entry name" value="RTK"/>
</dbReference>
<dbReference type="InterPro" id="IPR000719">
    <property type="entry name" value="Prot_kinase_dom"/>
</dbReference>
<keyword evidence="7 15" id="KW-0472">Membrane</keyword>
<sequence length="707" mass="80975">MKALPVLLGMISGQQGRCPSLPICPELTKEKTTVTRGDEMTITCKVPSDFNPGNGEITLLYDTLGSTEKNTRKMNFHRIDGKNQGNFTFSGEQMTERVDNASIFYRSINGDCKIGEVRVVNLKNFGFFPFKSEGSKYEIDKKNKNNLVITLELNRPFDDDNFKAYKMTMNHWKDHFLLKLSNTNNRNDKKAEYYFTEAYNTFYCGDLYKTTETCQKGNIIYNEDHFKVLAEENVKEKLSYIFTIPDSNERSPTMQFEMLFGPPYAHSTAFPFKPSTISFYMSWITILLLVTFALILVGAAVLGWIYIKKYTDKQIEKGINQAERKKLLSDDRPQEAFDHIMSCMPEKEKKILKKIYIDPSKIKRDGRELGKGAFGTTRAGTLQNDSGVTTHQIAIKTMNGEYFDGEHAKAIFDEAIQMSNFEHINVMKLIGVSFNRSADPEMILPLMDCGDLRNYVKNDQNEIFIRDCLRFCQQAAEGMNYLVRQGVIHRDLAARNCLLETTESNRVNLRIADFGLSKTFENLYQEEYVAQSQTKLPLKWLAIEVLEQRMFSEKSDVWAFGVLTWEIFTRGAMPYGALSDWAGLKAYLLNGERLEMPADCAPELFELMMECWHDETDKRPTFANLVSRFDQFVKDHRVAESKSGRKSSLPSRQKISFKRDHFSRTKAGYKSNRGRKMSPPVPAPRKPLPAVPDRGASLSPTHAEELV</sequence>
<dbReference type="GO" id="GO:0046872">
    <property type="term" value="F:metal ion binding"/>
    <property type="evidence" value="ECO:0007669"/>
    <property type="project" value="UniProtKB-KW"/>
</dbReference>
<evidence type="ECO:0000256" key="10">
    <source>
        <dbReference type="PIRSR" id="PIRSR000615-1"/>
    </source>
</evidence>
<keyword evidence="12" id="KW-0479">Metal-binding</keyword>
<dbReference type="GO" id="GO:0004714">
    <property type="term" value="F:transmembrane receptor protein tyrosine kinase activity"/>
    <property type="evidence" value="ECO:0007669"/>
    <property type="project" value="UniProtKB-EC"/>
</dbReference>
<dbReference type="GO" id="GO:0012505">
    <property type="term" value="C:endomembrane system"/>
    <property type="evidence" value="ECO:0007669"/>
    <property type="project" value="UniProtKB-SubCell"/>
</dbReference>
<keyword evidence="8" id="KW-0829">Tyrosine-protein kinase</keyword>
<dbReference type="PROSITE" id="PS00107">
    <property type="entry name" value="PROTEIN_KINASE_ATP"/>
    <property type="match status" value="1"/>
</dbReference>
<feature type="binding site" evidence="13">
    <location>
        <position position="396"/>
    </location>
    <ligand>
        <name>ATP</name>
        <dbReference type="ChEBI" id="CHEBI:30616"/>
    </ligand>
</feature>
<dbReference type="GO" id="GO:0048468">
    <property type="term" value="P:cell development"/>
    <property type="evidence" value="ECO:0007669"/>
    <property type="project" value="UniProtKB-ARBA"/>
</dbReference>
<evidence type="ECO:0000256" key="5">
    <source>
        <dbReference type="ARBA" id="ARBA00022777"/>
    </source>
</evidence>
<dbReference type="CDD" id="cd00192">
    <property type="entry name" value="PTKc"/>
    <property type="match status" value="1"/>
</dbReference>